<evidence type="ECO:0000313" key="1">
    <source>
        <dbReference type="EMBL" id="KAA3466184.1"/>
    </source>
</evidence>
<protein>
    <submittedName>
        <fullName evidence="1">Transposon Ty3-G Gag-Pol polyprotein</fullName>
    </submittedName>
</protein>
<sequence length="232" mass="26572">MVCEFSDVFSKELLGLPPDREVEFAIEVFPSATPVSIAPYRTTLTEFNKIKIQLQDVLDSVFISPSISSWGAPILFVEKKDGSLWLWHVILAEGICVDSKKIEAIFQWKAPKNVLKIRSFLVLTNYYRRMVRKANVVDDALSRKAAIVLEIVEYVAKYLTCQWVKVEHQVPTGLLQPISIPEWVCERVMIEFVICLPISPNKRNVIWEIADRSFLSSKDKLVTFEVSRSLHS</sequence>
<dbReference type="OrthoDB" id="1735095at2759"/>
<gene>
    <name evidence="1" type="ORF">EPI10_001298</name>
</gene>
<organism evidence="1 2">
    <name type="scientific">Gossypium australe</name>
    <dbReference type="NCBI Taxonomy" id="47621"/>
    <lineage>
        <taxon>Eukaryota</taxon>
        <taxon>Viridiplantae</taxon>
        <taxon>Streptophyta</taxon>
        <taxon>Embryophyta</taxon>
        <taxon>Tracheophyta</taxon>
        <taxon>Spermatophyta</taxon>
        <taxon>Magnoliopsida</taxon>
        <taxon>eudicotyledons</taxon>
        <taxon>Gunneridae</taxon>
        <taxon>Pentapetalae</taxon>
        <taxon>rosids</taxon>
        <taxon>malvids</taxon>
        <taxon>Malvales</taxon>
        <taxon>Malvaceae</taxon>
        <taxon>Malvoideae</taxon>
        <taxon>Gossypium</taxon>
    </lineage>
</organism>
<comment type="caution">
    <text evidence="1">The sequence shown here is derived from an EMBL/GenBank/DDBJ whole genome shotgun (WGS) entry which is preliminary data.</text>
</comment>
<dbReference type="InterPro" id="IPR032567">
    <property type="entry name" value="RTL1-rel"/>
</dbReference>
<name>A0A5B6VAU8_9ROSI</name>
<dbReference type="SUPFAM" id="SSF56672">
    <property type="entry name" value="DNA/RNA polymerases"/>
    <property type="match status" value="2"/>
</dbReference>
<proteinExistence type="predicted"/>
<dbReference type="PANTHER" id="PTHR15503:SF45">
    <property type="entry name" value="RNA-DIRECTED DNA POLYMERASE HOMOLOG"/>
    <property type="match status" value="1"/>
</dbReference>
<keyword evidence="2" id="KW-1185">Reference proteome</keyword>
<dbReference type="AlphaFoldDB" id="A0A5B6VAU8"/>
<evidence type="ECO:0000313" key="2">
    <source>
        <dbReference type="Proteomes" id="UP000325315"/>
    </source>
</evidence>
<dbReference type="Proteomes" id="UP000325315">
    <property type="component" value="Unassembled WGS sequence"/>
</dbReference>
<dbReference type="PANTHER" id="PTHR15503">
    <property type="entry name" value="LDOC1 RELATED"/>
    <property type="match status" value="1"/>
</dbReference>
<dbReference type="Gene3D" id="3.10.10.10">
    <property type="entry name" value="HIV Type 1 Reverse Transcriptase, subunit A, domain 1"/>
    <property type="match status" value="1"/>
</dbReference>
<reference evidence="2" key="1">
    <citation type="journal article" date="2019" name="Plant Biotechnol. J.">
        <title>Genome sequencing of the Australian wild diploid species Gossypium australe highlights disease resistance and delayed gland morphogenesis.</title>
        <authorList>
            <person name="Cai Y."/>
            <person name="Cai X."/>
            <person name="Wang Q."/>
            <person name="Wang P."/>
            <person name="Zhang Y."/>
            <person name="Cai C."/>
            <person name="Xu Y."/>
            <person name="Wang K."/>
            <person name="Zhou Z."/>
            <person name="Wang C."/>
            <person name="Geng S."/>
            <person name="Li B."/>
            <person name="Dong Q."/>
            <person name="Hou Y."/>
            <person name="Wang H."/>
            <person name="Ai P."/>
            <person name="Liu Z."/>
            <person name="Yi F."/>
            <person name="Sun M."/>
            <person name="An G."/>
            <person name="Cheng J."/>
            <person name="Zhang Y."/>
            <person name="Shi Q."/>
            <person name="Xie Y."/>
            <person name="Shi X."/>
            <person name="Chang Y."/>
            <person name="Huang F."/>
            <person name="Chen Y."/>
            <person name="Hong S."/>
            <person name="Mi L."/>
            <person name="Sun Q."/>
            <person name="Zhang L."/>
            <person name="Zhou B."/>
            <person name="Peng R."/>
            <person name="Zhang X."/>
            <person name="Liu F."/>
        </authorList>
    </citation>
    <scope>NUCLEOTIDE SEQUENCE [LARGE SCALE GENOMIC DNA]</scope>
    <source>
        <strain evidence="2">cv. PA1801</strain>
    </source>
</reference>
<dbReference type="EMBL" id="SMMG02000007">
    <property type="protein sequence ID" value="KAA3466184.1"/>
    <property type="molecule type" value="Genomic_DNA"/>
</dbReference>
<accession>A0A5B6VAU8</accession>
<dbReference type="InterPro" id="IPR043502">
    <property type="entry name" value="DNA/RNA_pol_sf"/>
</dbReference>